<organism evidence="1 2">
    <name type="scientific">Bacillus cereus</name>
    <dbReference type="NCBI Taxonomy" id="1396"/>
    <lineage>
        <taxon>Bacteria</taxon>
        <taxon>Bacillati</taxon>
        <taxon>Bacillota</taxon>
        <taxon>Bacilli</taxon>
        <taxon>Bacillales</taxon>
        <taxon>Bacillaceae</taxon>
        <taxon>Bacillus</taxon>
        <taxon>Bacillus cereus group</taxon>
    </lineage>
</organism>
<dbReference type="EMBL" id="JYFW01000040">
    <property type="protein sequence ID" value="KMP13450.1"/>
    <property type="molecule type" value="Genomic_DNA"/>
</dbReference>
<reference evidence="1 2" key="1">
    <citation type="submission" date="2015-02" db="EMBL/GenBank/DDBJ databases">
        <title>Evolution of B. cereus sensu lato: Distribution, horizontal transfer and duplication of chromosomal virulence genes.</title>
        <authorList>
            <person name="Boehm M.-E."/>
            <person name="Huptas C."/>
            <person name="Krey V.M."/>
            <person name="Scherer S."/>
        </authorList>
    </citation>
    <scope>NUCLEOTIDE SEQUENCE [LARGE SCALE GENOMIC DNA]</scope>
    <source>
        <strain evidence="1 2">#17</strain>
    </source>
</reference>
<evidence type="ECO:0000313" key="1">
    <source>
        <dbReference type="EMBL" id="KMP13450.1"/>
    </source>
</evidence>
<gene>
    <name evidence="1" type="ORF">TQ94_27850</name>
</gene>
<proteinExistence type="predicted"/>
<name>A0A9X0G3K7_BACCE</name>
<dbReference type="RefSeq" id="WP_033687693.1">
    <property type="nucleotide sequence ID" value="NZ_BIYE01000006.1"/>
</dbReference>
<accession>A0A9X0G3K7</accession>
<sequence length="58" mass="6847">MNSENDKNGNFNQNEVMNRESMATVLVNAYKLEWNENSKLPKEFADLKNHWARSMPIF</sequence>
<dbReference type="AlphaFoldDB" id="A0A9X0G3K7"/>
<comment type="caution">
    <text evidence="1">The sequence shown here is derived from an EMBL/GenBank/DDBJ whole genome shotgun (WGS) entry which is preliminary data.</text>
</comment>
<evidence type="ECO:0000313" key="2">
    <source>
        <dbReference type="Proteomes" id="UP000036243"/>
    </source>
</evidence>
<protein>
    <submittedName>
        <fullName evidence="1">S-layer protein</fullName>
    </submittedName>
</protein>
<dbReference type="Proteomes" id="UP000036243">
    <property type="component" value="Unassembled WGS sequence"/>
</dbReference>